<sequence length="208" mass="23095">MILIGQYDSPFVRRVAIALTLYEMPFEQRPWSVFGDADEVAQYNPLIRVPTLVLDSGEVLIESAMILDYLDEEAGAARRMMAEAGPARREAQKICALATGLGDKAVALVYERVLHKEKSEVWVERCTGQVERVLAALEADRAPRPTPYWFGDAIGHADIAVTCALRFAREAHPTLFAESRWPTLIAHADRCEALPAFKAIVQAFNPPS</sequence>
<gene>
    <name evidence="3" type="ORF">AWB68_02807</name>
</gene>
<protein>
    <submittedName>
        <fullName evidence="3">Glutathione S-transferase</fullName>
    </submittedName>
</protein>
<dbReference type="Proteomes" id="UP000054770">
    <property type="component" value="Unassembled WGS sequence"/>
</dbReference>
<feature type="domain" description="GST C-terminal" evidence="2">
    <location>
        <begin position="87"/>
        <end position="208"/>
    </location>
</feature>
<dbReference type="InterPro" id="IPR036249">
    <property type="entry name" value="Thioredoxin-like_sf"/>
</dbReference>
<dbReference type="SUPFAM" id="SSF47616">
    <property type="entry name" value="GST C-terminal domain-like"/>
    <property type="match status" value="1"/>
</dbReference>
<evidence type="ECO:0000313" key="3">
    <source>
        <dbReference type="EMBL" id="SAL57294.1"/>
    </source>
</evidence>
<dbReference type="Gene3D" id="1.20.1050.10">
    <property type="match status" value="1"/>
</dbReference>
<evidence type="ECO:0000259" key="2">
    <source>
        <dbReference type="PROSITE" id="PS50405"/>
    </source>
</evidence>
<dbReference type="InterPro" id="IPR036282">
    <property type="entry name" value="Glutathione-S-Trfase_C_sf"/>
</dbReference>
<dbReference type="Gene3D" id="3.40.30.10">
    <property type="entry name" value="Glutaredoxin"/>
    <property type="match status" value="1"/>
</dbReference>
<dbReference type="PANTHER" id="PTHR44051:SF8">
    <property type="entry name" value="GLUTATHIONE S-TRANSFERASE GSTA"/>
    <property type="match status" value="1"/>
</dbReference>
<dbReference type="InterPro" id="IPR004045">
    <property type="entry name" value="Glutathione_S-Trfase_N"/>
</dbReference>
<dbReference type="Pfam" id="PF13410">
    <property type="entry name" value="GST_C_2"/>
    <property type="match status" value="1"/>
</dbReference>
<organism evidence="3 4">
    <name type="scientific">Caballeronia choica</name>
    <dbReference type="NCBI Taxonomy" id="326476"/>
    <lineage>
        <taxon>Bacteria</taxon>
        <taxon>Pseudomonadati</taxon>
        <taxon>Pseudomonadota</taxon>
        <taxon>Betaproteobacteria</taxon>
        <taxon>Burkholderiales</taxon>
        <taxon>Burkholderiaceae</taxon>
        <taxon>Caballeronia</taxon>
    </lineage>
</organism>
<dbReference type="Pfam" id="PF13417">
    <property type="entry name" value="GST_N_3"/>
    <property type="match status" value="1"/>
</dbReference>
<dbReference type="PROSITE" id="PS50404">
    <property type="entry name" value="GST_NTER"/>
    <property type="match status" value="1"/>
</dbReference>
<dbReference type="CDD" id="cd03205">
    <property type="entry name" value="GST_C_6"/>
    <property type="match status" value="1"/>
</dbReference>
<name>A0A158IL46_9BURK</name>
<feature type="domain" description="GST N-terminal" evidence="1">
    <location>
        <begin position="1"/>
        <end position="78"/>
    </location>
</feature>
<comment type="caution">
    <text evidence="3">The sequence shown here is derived from an EMBL/GenBank/DDBJ whole genome shotgun (WGS) entry which is preliminary data.</text>
</comment>
<dbReference type="PANTHER" id="PTHR44051">
    <property type="entry name" value="GLUTATHIONE S-TRANSFERASE-RELATED"/>
    <property type="match status" value="1"/>
</dbReference>
<dbReference type="EMBL" id="FCON02000025">
    <property type="protein sequence ID" value="SAL57294.1"/>
    <property type="molecule type" value="Genomic_DNA"/>
</dbReference>
<dbReference type="SUPFAM" id="SSF52833">
    <property type="entry name" value="Thioredoxin-like"/>
    <property type="match status" value="1"/>
</dbReference>
<dbReference type="AlphaFoldDB" id="A0A158IL46"/>
<evidence type="ECO:0000259" key="1">
    <source>
        <dbReference type="PROSITE" id="PS50404"/>
    </source>
</evidence>
<reference evidence="3" key="1">
    <citation type="submission" date="2016-01" db="EMBL/GenBank/DDBJ databases">
        <authorList>
            <person name="Peeters C."/>
        </authorList>
    </citation>
    <scope>NUCLEOTIDE SEQUENCE [LARGE SCALE GENOMIC DNA]</scope>
    <source>
        <strain evidence="3">LMG 22940</strain>
    </source>
</reference>
<dbReference type="PROSITE" id="PS50405">
    <property type="entry name" value="GST_CTER"/>
    <property type="match status" value="1"/>
</dbReference>
<dbReference type="GO" id="GO:0016740">
    <property type="term" value="F:transferase activity"/>
    <property type="evidence" value="ECO:0007669"/>
    <property type="project" value="UniProtKB-KW"/>
</dbReference>
<dbReference type="InterPro" id="IPR010987">
    <property type="entry name" value="Glutathione-S-Trfase_C-like"/>
</dbReference>
<keyword evidence="4" id="KW-1185">Reference proteome</keyword>
<evidence type="ECO:0000313" key="4">
    <source>
        <dbReference type="Proteomes" id="UP000054770"/>
    </source>
</evidence>
<dbReference type="InterPro" id="IPR040079">
    <property type="entry name" value="Glutathione_S-Trfase"/>
</dbReference>
<accession>A0A158IL46</accession>
<dbReference type="RefSeq" id="WP_087644951.1">
    <property type="nucleotide sequence ID" value="NZ_FCON02000025.1"/>
</dbReference>
<proteinExistence type="predicted"/>
<dbReference type="OrthoDB" id="8634103at2"/>
<dbReference type="SFLD" id="SFLDS00019">
    <property type="entry name" value="Glutathione_Transferase_(cytos"/>
    <property type="match status" value="1"/>
</dbReference>